<dbReference type="EMBL" id="AABTCC010000027">
    <property type="protein sequence ID" value="EAI8859770.1"/>
    <property type="molecule type" value="Genomic_DNA"/>
</dbReference>
<sequence length="389" mass="45133">MQKVIIRNLGPIKESQIELKEFMVFIGDSGTGKSIILRTISLLKWIYKKMQYKAILKHSKINSDVLRFRLDRLLKNSMLDDFFTKDSYIEFIENGKSIIIIENSKLKPQYNNINTDTLLVGKIAFLNDIRSSLAEILSSPSGKRAKFSYYTYDMVENFYESLDRFKEFKLNSFDLTLTRKKRVGYESIHLVKDNKSIKFENASSGEKSISIIELICSYFANNYDFANGFSNSLLELVTQKIEIDNIVNLQEYIQKKSFKSFMSIFIEEPEVNLYPQKQQSITYFLSKIQKLQNRPQIILSTHSPYILTSLNNLLYAGMVANKIDNKDRVYNIVNKDYILNAKDFGAYLLEYGKAIDIIDKDTGLIDANRIDQASEDILNTFERLCEIDE</sequence>
<keyword evidence="2" id="KW-0067">ATP-binding</keyword>
<keyword evidence="2" id="KW-0547">Nucleotide-binding</keyword>
<reference evidence="2 3" key="1">
    <citation type="submission" date="2018-06" db="EMBL/GenBank/DDBJ databases">
        <authorList>
            <consortium name="PulseNet: The National Subtyping Network for Foodborne Disease Surveillance"/>
            <person name="Tarr C.L."/>
            <person name="Trees E."/>
            <person name="Katz L.S."/>
            <person name="Carleton-Romer H.A."/>
            <person name="Stroika S."/>
            <person name="Kucerova Z."/>
            <person name="Roache K.F."/>
            <person name="Sabol A.L."/>
            <person name="Besser J."/>
            <person name="Gerner-Smidt P."/>
        </authorList>
    </citation>
    <scope>NUCLEOTIDE SEQUENCE [LARGE SCALE GENOMIC DNA]</scope>
    <source>
        <strain evidence="2 3">PNUSAC001503</strain>
    </source>
</reference>
<feature type="domain" description="Endonuclease GajA/Old nuclease/RecF-like AAA" evidence="1">
    <location>
        <begin position="127"/>
        <end position="306"/>
    </location>
</feature>
<keyword evidence="3" id="KW-1185">Reference proteome</keyword>
<dbReference type="Proteomes" id="UP000535509">
    <property type="component" value="Unassembled WGS sequence"/>
</dbReference>
<evidence type="ECO:0000313" key="3">
    <source>
        <dbReference type="Proteomes" id="UP000535509"/>
    </source>
</evidence>
<proteinExistence type="predicted"/>
<dbReference type="Pfam" id="PF13175">
    <property type="entry name" value="AAA_15"/>
    <property type="match status" value="1"/>
</dbReference>
<dbReference type="PANTHER" id="PTHR43581">
    <property type="entry name" value="ATP/GTP PHOSPHATASE"/>
    <property type="match status" value="1"/>
</dbReference>
<dbReference type="Gene3D" id="3.40.50.300">
    <property type="entry name" value="P-loop containing nucleotide triphosphate hydrolases"/>
    <property type="match status" value="1"/>
</dbReference>
<accession>A0A825BFF9</accession>
<dbReference type="PANTHER" id="PTHR43581:SF4">
    <property type="entry name" value="ATP_GTP PHOSPHATASE"/>
    <property type="match status" value="1"/>
</dbReference>
<evidence type="ECO:0000259" key="1">
    <source>
        <dbReference type="Pfam" id="PF13175"/>
    </source>
</evidence>
<protein>
    <submittedName>
        <fullName evidence="2">ATP-binding protein</fullName>
    </submittedName>
</protein>
<name>A0A825BFF9_CAMFE</name>
<dbReference type="InterPro" id="IPR041685">
    <property type="entry name" value="AAA_GajA/Old/RecF-like"/>
</dbReference>
<dbReference type="InterPro" id="IPR051396">
    <property type="entry name" value="Bact_Antivir_Def_Nuclease"/>
</dbReference>
<comment type="caution">
    <text evidence="2">The sequence shown here is derived from an EMBL/GenBank/DDBJ whole genome shotgun (WGS) entry which is preliminary data.</text>
</comment>
<dbReference type="GO" id="GO:0005524">
    <property type="term" value="F:ATP binding"/>
    <property type="evidence" value="ECO:0007669"/>
    <property type="project" value="UniProtKB-KW"/>
</dbReference>
<gene>
    <name evidence="2" type="ORF">CX802_08015</name>
</gene>
<organism evidence="2 3">
    <name type="scientific">Campylobacter fetus</name>
    <dbReference type="NCBI Taxonomy" id="196"/>
    <lineage>
        <taxon>Bacteria</taxon>
        <taxon>Pseudomonadati</taxon>
        <taxon>Campylobacterota</taxon>
        <taxon>Epsilonproteobacteria</taxon>
        <taxon>Campylobacterales</taxon>
        <taxon>Campylobacteraceae</taxon>
        <taxon>Campylobacter</taxon>
    </lineage>
</organism>
<dbReference type="PROSITE" id="PS00675">
    <property type="entry name" value="SIGMA54_INTERACT_1"/>
    <property type="match status" value="1"/>
</dbReference>
<dbReference type="InterPro" id="IPR025662">
    <property type="entry name" value="Sigma_54_int_dom_ATP-bd_1"/>
</dbReference>
<evidence type="ECO:0000313" key="2">
    <source>
        <dbReference type="EMBL" id="EAI8859770.1"/>
    </source>
</evidence>
<dbReference type="InterPro" id="IPR027417">
    <property type="entry name" value="P-loop_NTPase"/>
</dbReference>
<dbReference type="AlphaFoldDB" id="A0A825BFF9"/>
<dbReference type="SUPFAM" id="SSF52540">
    <property type="entry name" value="P-loop containing nucleoside triphosphate hydrolases"/>
    <property type="match status" value="1"/>
</dbReference>